<dbReference type="AlphaFoldDB" id="Q0FMR8"/>
<dbReference type="Proteomes" id="UP000006230">
    <property type="component" value="Unassembled WGS sequence"/>
</dbReference>
<sequence>MTFFNREQANAVETLLKRGMSDFDIARSVCADNEDPELLLEAVSAQRERRERADAL</sequence>
<protein>
    <submittedName>
        <fullName evidence="1">Uncharacterized protein</fullName>
    </submittedName>
</protein>
<dbReference type="eggNOG" id="ENOG502ZJI5">
    <property type="taxonomic scope" value="Bacteria"/>
</dbReference>
<proteinExistence type="predicted"/>
<organism evidence="1 2">
    <name type="scientific">Salipiger bermudensis (strain DSM 26914 / JCM 13377 / KCTC 12554 / HTCC2601)</name>
    <name type="common">Pelagibaca bermudensis</name>
    <dbReference type="NCBI Taxonomy" id="314265"/>
    <lineage>
        <taxon>Bacteria</taxon>
        <taxon>Pseudomonadati</taxon>
        <taxon>Pseudomonadota</taxon>
        <taxon>Alphaproteobacteria</taxon>
        <taxon>Rhodobacterales</taxon>
        <taxon>Roseobacteraceae</taxon>
        <taxon>Salipiger</taxon>
    </lineage>
</organism>
<accession>Q0FMR8</accession>
<dbReference type="GeneID" id="92504868"/>
<dbReference type="EMBL" id="AATQ01000026">
    <property type="protein sequence ID" value="EAU45457.1"/>
    <property type="molecule type" value="Genomic_DNA"/>
</dbReference>
<dbReference type="RefSeq" id="WP_007795849.1">
    <property type="nucleotide sequence ID" value="NZ_DS022276.1"/>
</dbReference>
<reference evidence="1 2" key="1">
    <citation type="journal article" date="2010" name="J. Bacteriol.">
        <title>Genome sequences of Pelagibaca bermudensis HTCC2601T and Maritimibacter alkaliphilus HTCC2654T, the type strains of two marine Roseobacter genera.</title>
        <authorList>
            <person name="Thrash J.C."/>
            <person name="Cho J.C."/>
            <person name="Ferriera S."/>
            <person name="Johnson J."/>
            <person name="Vergin K.L."/>
            <person name="Giovannoni S.J."/>
        </authorList>
    </citation>
    <scope>NUCLEOTIDE SEQUENCE [LARGE SCALE GENOMIC DNA]</scope>
    <source>
        <strain evidence="2">DSM 26914 / JCM 13377 / KCTC 12554 / HTCC2601</strain>
    </source>
</reference>
<evidence type="ECO:0000313" key="2">
    <source>
        <dbReference type="Proteomes" id="UP000006230"/>
    </source>
</evidence>
<dbReference type="HOGENOM" id="CLU_3010209_0_0_5"/>
<evidence type="ECO:0000313" key="1">
    <source>
        <dbReference type="EMBL" id="EAU45457.1"/>
    </source>
</evidence>
<comment type="caution">
    <text evidence="1">The sequence shown here is derived from an EMBL/GenBank/DDBJ whole genome shotgun (WGS) entry which is preliminary data.</text>
</comment>
<gene>
    <name evidence="1" type="ORF">R2601_15075</name>
</gene>
<keyword evidence="2" id="KW-1185">Reference proteome</keyword>
<name>Q0FMR8_SALBH</name>